<organism evidence="2 3">
    <name type="scientific">Colletotrichum sojae</name>
    <dbReference type="NCBI Taxonomy" id="2175907"/>
    <lineage>
        <taxon>Eukaryota</taxon>
        <taxon>Fungi</taxon>
        <taxon>Dikarya</taxon>
        <taxon>Ascomycota</taxon>
        <taxon>Pezizomycotina</taxon>
        <taxon>Sordariomycetes</taxon>
        <taxon>Hypocreomycetidae</taxon>
        <taxon>Glomerellales</taxon>
        <taxon>Glomerellaceae</taxon>
        <taxon>Colletotrichum</taxon>
        <taxon>Colletotrichum orchidearum species complex</taxon>
    </lineage>
</organism>
<dbReference type="InterPro" id="IPR016181">
    <property type="entry name" value="Acyl_CoA_acyltransferase"/>
</dbReference>
<dbReference type="AlphaFoldDB" id="A0A8H6J1E5"/>
<dbReference type="EMBL" id="WIGN01000211">
    <property type="protein sequence ID" value="KAF6804341.1"/>
    <property type="molecule type" value="Genomic_DNA"/>
</dbReference>
<sequence length="207" mass="22921">MLDFDWHLSTPRLYLSYANPSNAAHCDFFAEYMYQPAAKKELEELSRTMPRREAAAKLHIEPRLARMETTGYGRYVVALKPGARSYEPIGCVTMQLGRFPGVPGPTVPDVGFSFLDRYQGNGYATEAAKRLMEYFREERGQKGFLGITDQGNEGAKKVLGRLGFSDRGVREVTGVDDGGNAAVVSLWSIGLERPLEEYGVGKVVAEA</sequence>
<evidence type="ECO:0000313" key="3">
    <source>
        <dbReference type="Proteomes" id="UP000652219"/>
    </source>
</evidence>
<dbReference type="GO" id="GO:0016747">
    <property type="term" value="F:acyltransferase activity, transferring groups other than amino-acyl groups"/>
    <property type="evidence" value="ECO:0007669"/>
    <property type="project" value="InterPro"/>
</dbReference>
<evidence type="ECO:0000259" key="1">
    <source>
        <dbReference type="PROSITE" id="PS51186"/>
    </source>
</evidence>
<proteinExistence type="predicted"/>
<dbReference type="Pfam" id="PF13302">
    <property type="entry name" value="Acetyltransf_3"/>
    <property type="match status" value="1"/>
</dbReference>
<keyword evidence="3" id="KW-1185">Reference proteome</keyword>
<dbReference type="InterPro" id="IPR051531">
    <property type="entry name" value="N-acetyltransferase"/>
</dbReference>
<dbReference type="Proteomes" id="UP000652219">
    <property type="component" value="Unassembled WGS sequence"/>
</dbReference>
<evidence type="ECO:0000313" key="2">
    <source>
        <dbReference type="EMBL" id="KAF6804341.1"/>
    </source>
</evidence>
<gene>
    <name evidence="2" type="ORF">CSOJ01_10259</name>
</gene>
<name>A0A8H6J1E5_9PEZI</name>
<dbReference type="PANTHER" id="PTHR43792:SF16">
    <property type="entry name" value="N-ACETYLTRANSFERASE DOMAIN-CONTAINING PROTEIN"/>
    <property type="match status" value="1"/>
</dbReference>
<feature type="domain" description="N-acetyltransferase" evidence="1">
    <location>
        <begin position="32"/>
        <end position="196"/>
    </location>
</feature>
<dbReference type="SUPFAM" id="SSF55729">
    <property type="entry name" value="Acyl-CoA N-acyltransferases (Nat)"/>
    <property type="match status" value="1"/>
</dbReference>
<reference evidence="2 3" key="1">
    <citation type="journal article" date="2020" name="Phytopathology">
        <title>Genome Sequence Resources of Colletotrichum truncatum, C. plurivorum, C. musicola, and C. sojae: Four Species Pathogenic to Soybean (Glycine max).</title>
        <authorList>
            <person name="Rogerio F."/>
            <person name="Boufleur T.R."/>
            <person name="Ciampi-Guillardi M."/>
            <person name="Sukno S.A."/>
            <person name="Thon M.R."/>
            <person name="Massola Junior N.S."/>
            <person name="Baroncelli R."/>
        </authorList>
    </citation>
    <scope>NUCLEOTIDE SEQUENCE [LARGE SCALE GENOMIC DNA]</scope>
    <source>
        <strain evidence="2 3">LFN0009</strain>
    </source>
</reference>
<protein>
    <submittedName>
        <fullName evidence="2">Ribosomal-protein-alanine acetyltransferase</fullName>
    </submittedName>
</protein>
<dbReference type="Gene3D" id="3.40.630.30">
    <property type="match status" value="1"/>
</dbReference>
<dbReference type="PANTHER" id="PTHR43792">
    <property type="entry name" value="GNAT FAMILY, PUTATIVE (AFU_ORTHOLOGUE AFUA_3G00765)-RELATED-RELATED"/>
    <property type="match status" value="1"/>
</dbReference>
<accession>A0A8H6J1E5</accession>
<comment type="caution">
    <text evidence="2">The sequence shown here is derived from an EMBL/GenBank/DDBJ whole genome shotgun (WGS) entry which is preliminary data.</text>
</comment>
<dbReference type="InterPro" id="IPR000182">
    <property type="entry name" value="GNAT_dom"/>
</dbReference>
<keyword evidence="2" id="KW-0808">Transferase</keyword>
<dbReference type="PROSITE" id="PS51186">
    <property type="entry name" value="GNAT"/>
    <property type="match status" value="1"/>
</dbReference>